<reference evidence="3 4" key="1">
    <citation type="journal article" date="2014" name="Genome Announc.">
        <title>Complete Genome Sequence of Polychlorinated Biphenyl Degrader Comamonas testosteroni TK102 (NBRC 109938).</title>
        <authorList>
            <person name="Fukuda K."/>
            <person name="Hosoyama A."/>
            <person name="Tsuchikane K."/>
            <person name="Ohji S."/>
            <person name="Yamazoe A."/>
            <person name="Fujita N."/>
            <person name="Shintani M."/>
            <person name="Kimbara K."/>
        </authorList>
    </citation>
    <scope>NUCLEOTIDE SEQUENCE [LARGE SCALE GENOMIC DNA]</scope>
    <source>
        <strain evidence="3">TK102</strain>
    </source>
</reference>
<evidence type="ECO:0008006" key="5">
    <source>
        <dbReference type="Google" id="ProtNLM"/>
    </source>
</evidence>
<evidence type="ECO:0000313" key="4">
    <source>
        <dbReference type="Proteomes" id="UP000028782"/>
    </source>
</evidence>
<dbReference type="InterPro" id="IPR021548">
    <property type="entry name" value="DUF2895"/>
</dbReference>
<dbReference type="KEGG" id="ctes:O987_14345"/>
<evidence type="ECO:0000256" key="2">
    <source>
        <dbReference type="SAM" id="Phobius"/>
    </source>
</evidence>
<proteinExistence type="predicted"/>
<sequence length="246" mass="27822">MSSGDYLDALASERSHTKKLTNIIFAVVFFGVAGMWFASRVPKNIDLHVAPDIKAGDTIRVIDGQSPVPSTNAYGFAYYIWQQINRWQSDGSQDYGKQIYAMQFYLTPRCQAQLQTDMQQRHAKGELRRRTRQISEIPGFPYSENRVIREGSDAWTVLLDMQVQETFAGQPVKDVFIRYPLRVVRFDVDRERNPWRLGLDCFGSSQPARLNPAELKPGAPVQADLKAPRLPGTIAPSSLPRDTSVD</sequence>
<dbReference type="HOGENOM" id="CLU_100592_0_0_4"/>
<gene>
    <name evidence="3" type="ORF">O987_14345</name>
</gene>
<evidence type="ECO:0000313" key="3">
    <source>
        <dbReference type="EMBL" id="AIJ46985.1"/>
    </source>
</evidence>
<dbReference type="EMBL" id="CP006704">
    <property type="protein sequence ID" value="AIJ46985.1"/>
    <property type="molecule type" value="Genomic_DNA"/>
</dbReference>
<dbReference type="Pfam" id="PF11444">
    <property type="entry name" value="DUF2895"/>
    <property type="match status" value="1"/>
</dbReference>
<dbReference type="AlphaFoldDB" id="A0A076PTE5"/>
<dbReference type="NCBIfam" id="TIGR03746">
    <property type="entry name" value="conj_TIGR03746"/>
    <property type="match status" value="1"/>
</dbReference>
<keyword evidence="2" id="KW-0472">Membrane</keyword>
<organism evidence="3 4">
    <name type="scientific">Comamonas testosteroni TK102</name>
    <dbReference type="NCBI Taxonomy" id="1392005"/>
    <lineage>
        <taxon>Bacteria</taxon>
        <taxon>Pseudomonadati</taxon>
        <taxon>Pseudomonadota</taxon>
        <taxon>Betaproteobacteria</taxon>
        <taxon>Burkholderiales</taxon>
        <taxon>Comamonadaceae</taxon>
        <taxon>Comamonas</taxon>
    </lineage>
</organism>
<feature type="region of interest" description="Disordered" evidence="1">
    <location>
        <begin position="210"/>
        <end position="246"/>
    </location>
</feature>
<feature type="transmembrane region" description="Helical" evidence="2">
    <location>
        <begin position="20"/>
        <end position="38"/>
    </location>
</feature>
<dbReference type="Proteomes" id="UP000028782">
    <property type="component" value="Chromosome"/>
</dbReference>
<protein>
    <recommendedName>
        <fullName evidence="5">Integrating conjugative element protein</fullName>
    </recommendedName>
</protein>
<name>A0A076PTE5_COMTE</name>
<evidence type="ECO:0000256" key="1">
    <source>
        <dbReference type="SAM" id="MobiDB-lite"/>
    </source>
</evidence>
<keyword evidence="2" id="KW-0812">Transmembrane</keyword>
<dbReference type="RefSeq" id="WP_019042349.1">
    <property type="nucleotide sequence ID" value="NZ_CP006704.1"/>
</dbReference>
<keyword evidence="2" id="KW-1133">Transmembrane helix</keyword>
<accession>A0A076PTE5</accession>